<evidence type="ECO:0000313" key="5">
    <source>
        <dbReference type="Proteomes" id="UP001187192"/>
    </source>
</evidence>
<reference evidence="4" key="1">
    <citation type="submission" date="2023-07" db="EMBL/GenBank/DDBJ databases">
        <title>draft genome sequence of fig (Ficus carica).</title>
        <authorList>
            <person name="Takahashi T."/>
            <person name="Nishimura K."/>
        </authorList>
    </citation>
    <scope>NUCLEOTIDE SEQUENCE</scope>
</reference>
<name>A0AA88AEJ9_FICCA</name>
<keyword evidence="5" id="KW-1185">Reference proteome</keyword>
<evidence type="ECO:0000259" key="3">
    <source>
        <dbReference type="Pfam" id="PF00561"/>
    </source>
</evidence>
<evidence type="ECO:0000313" key="4">
    <source>
        <dbReference type="EMBL" id="GMN50840.1"/>
    </source>
</evidence>
<dbReference type="PRINTS" id="PR00412">
    <property type="entry name" value="EPOXHYDRLASE"/>
</dbReference>
<dbReference type="PRINTS" id="PR00111">
    <property type="entry name" value="ABHYDROLASE"/>
</dbReference>
<dbReference type="Gene3D" id="3.40.50.1820">
    <property type="entry name" value="alpha/beta hydrolase"/>
    <property type="match status" value="1"/>
</dbReference>
<dbReference type="InterPro" id="IPR000639">
    <property type="entry name" value="Epox_hydrolase-like"/>
</dbReference>
<gene>
    <name evidence="4" type="ORF">TIFTF001_020001</name>
</gene>
<dbReference type="InterPro" id="IPR029058">
    <property type="entry name" value="AB_hydrolase_fold"/>
</dbReference>
<dbReference type="SUPFAM" id="SSF53474">
    <property type="entry name" value="alpha/beta-Hydrolases"/>
    <property type="match status" value="1"/>
</dbReference>
<dbReference type="InterPro" id="IPR000073">
    <property type="entry name" value="AB_hydrolase_1"/>
</dbReference>
<dbReference type="PANTHER" id="PTHR43329">
    <property type="entry name" value="EPOXIDE HYDROLASE"/>
    <property type="match status" value="1"/>
</dbReference>
<proteinExistence type="inferred from homology"/>
<dbReference type="EMBL" id="BTGU01000035">
    <property type="protein sequence ID" value="GMN50840.1"/>
    <property type="molecule type" value="Genomic_DNA"/>
</dbReference>
<sequence length="312" mass="36050">MDQIQHKYIEARGVKLHVAEIGTAGSTAVVFLHGFPEIWYSWRHQMVAAANAGYRAIAPDLRGYGLSEPHPQPRKASFHDFVEDTLAILDFFNIEKAFLVGKDFGSWPVYLFCLVHPTRVRGVISLGVPFFLPDPQRYKDLPEGFYIFRWKEPGRAEADFGRFDVKTVVRNIYILFSRSEIPIAEKDKEIMDMVDSSSTPLPPWFTEEDLTVYATLYQQSGFASPMQVPYKGQREKYTITDPKIEVPAMLIMGGKDYFLKFPGIEEYVRREKMRDYVPDLEVKLVAEGTHFMQEQFPDHINRLILTFLNKHV</sequence>
<feature type="domain" description="AB hydrolase-1" evidence="3">
    <location>
        <begin position="28"/>
        <end position="140"/>
    </location>
</feature>
<comment type="similarity">
    <text evidence="2">Belongs to the AB hydrolase superfamily. Epoxide hydrolase family.</text>
</comment>
<dbReference type="GO" id="GO:0016787">
    <property type="term" value="F:hydrolase activity"/>
    <property type="evidence" value="ECO:0007669"/>
    <property type="project" value="UniProtKB-KW"/>
</dbReference>
<protein>
    <recommendedName>
        <fullName evidence="3">AB hydrolase-1 domain-containing protein</fullName>
    </recommendedName>
</protein>
<evidence type="ECO:0000256" key="1">
    <source>
        <dbReference type="ARBA" id="ARBA00022801"/>
    </source>
</evidence>
<evidence type="ECO:0000256" key="2">
    <source>
        <dbReference type="ARBA" id="ARBA00038334"/>
    </source>
</evidence>
<dbReference type="Gramene" id="FCD_00012649-RA">
    <property type="protein sequence ID" value="FCD_00012649-RA:cds"/>
    <property type="gene ID" value="FCD_00012649"/>
</dbReference>
<keyword evidence="1" id="KW-0378">Hydrolase</keyword>
<dbReference type="AlphaFoldDB" id="A0AA88AEJ9"/>
<accession>A0AA88AEJ9</accession>
<organism evidence="4 5">
    <name type="scientific">Ficus carica</name>
    <name type="common">Common fig</name>
    <dbReference type="NCBI Taxonomy" id="3494"/>
    <lineage>
        <taxon>Eukaryota</taxon>
        <taxon>Viridiplantae</taxon>
        <taxon>Streptophyta</taxon>
        <taxon>Embryophyta</taxon>
        <taxon>Tracheophyta</taxon>
        <taxon>Spermatophyta</taxon>
        <taxon>Magnoliopsida</taxon>
        <taxon>eudicotyledons</taxon>
        <taxon>Gunneridae</taxon>
        <taxon>Pentapetalae</taxon>
        <taxon>rosids</taxon>
        <taxon>fabids</taxon>
        <taxon>Rosales</taxon>
        <taxon>Moraceae</taxon>
        <taxon>Ficeae</taxon>
        <taxon>Ficus</taxon>
    </lineage>
</organism>
<comment type="caution">
    <text evidence="4">The sequence shown here is derived from an EMBL/GenBank/DDBJ whole genome shotgun (WGS) entry which is preliminary data.</text>
</comment>
<dbReference type="Proteomes" id="UP001187192">
    <property type="component" value="Unassembled WGS sequence"/>
</dbReference>
<dbReference type="Pfam" id="PF00561">
    <property type="entry name" value="Abhydrolase_1"/>
    <property type="match status" value="1"/>
</dbReference>